<dbReference type="InterPro" id="IPR001647">
    <property type="entry name" value="HTH_TetR"/>
</dbReference>
<evidence type="ECO:0000256" key="2">
    <source>
        <dbReference type="ARBA" id="ARBA00023125"/>
    </source>
</evidence>
<evidence type="ECO:0000256" key="1">
    <source>
        <dbReference type="ARBA" id="ARBA00022491"/>
    </source>
</evidence>
<dbReference type="Proteomes" id="UP000548423">
    <property type="component" value="Unassembled WGS sequence"/>
</dbReference>
<dbReference type="Pfam" id="PF00440">
    <property type="entry name" value="TetR_N"/>
    <property type="match status" value="1"/>
</dbReference>
<feature type="DNA-binding region" description="H-T-H motif" evidence="3">
    <location>
        <begin position="45"/>
        <end position="64"/>
    </location>
</feature>
<accession>A0A852TFC9</accession>
<dbReference type="PROSITE" id="PS01081">
    <property type="entry name" value="HTH_TETR_1"/>
    <property type="match status" value="1"/>
</dbReference>
<feature type="domain" description="HTH tetR-type" evidence="4">
    <location>
        <begin position="22"/>
        <end position="82"/>
    </location>
</feature>
<sequence>MSDREDQLVGEFPLIPKQERAQLKRDLLLKSGHELFILKGYEHTTAKEIAANAGVATGTFYRYFSDKRQLLMSLLEDQIEMLMPPEPKLGVSDPESTLASLLEAHDKRIKEMGMQRVLPELLAKDTEFAEVLAAAKRKIFTRILSGLTKAYAKGLTWKDLDLNTVTWSLMTLAEHAPEKVKQCGIVTDYREVAKVICRLIFPPEVIKNLQSEVSIVEKE</sequence>
<keyword evidence="2 3" id="KW-0238">DNA-binding</keyword>
<dbReference type="InterPro" id="IPR050624">
    <property type="entry name" value="HTH-type_Tx_Regulator"/>
</dbReference>
<dbReference type="PANTHER" id="PTHR43479">
    <property type="entry name" value="ACREF/ENVCD OPERON REPRESSOR-RELATED"/>
    <property type="match status" value="1"/>
</dbReference>
<reference evidence="6" key="1">
    <citation type="submission" date="2020-07" db="EMBL/GenBank/DDBJ databases">
        <authorList>
            <person name="Partida-Martinez L."/>
            <person name="Huntemann M."/>
            <person name="Clum A."/>
            <person name="Wang J."/>
            <person name="Palaniappan K."/>
            <person name="Ritter S."/>
            <person name="Chen I.-M."/>
            <person name="Stamatis D."/>
            <person name="Reddy T."/>
            <person name="O'Malley R."/>
            <person name="Daum C."/>
            <person name="Shapiro N."/>
            <person name="Ivanova N."/>
            <person name="Kyrpides N."/>
            <person name="Woyke T."/>
        </authorList>
    </citation>
    <scope>NUCLEOTIDE SEQUENCE [LARGE SCALE GENOMIC DNA]</scope>
    <source>
        <strain evidence="6">AT2.8</strain>
    </source>
</reference>
<dbReference type="PROSITE" id="PS50977">
    <property type="entry name" value="HTH_TETR_2"/>
    <property type="match status" value="1"/>
</dbReference>
<proteinExistence type="predicted"/>
<dbReference type="AlphaFoldDB" id="A0A852TFC9"/>
<evidence type="ECO:0000313" key="5">
    <source>
        <dbReference type="EMBL" id="NYE06789.1"/>
    </source>
</evidence>
<evidence type="ECO:0000256" key="3">
    <source>
        <dbReference type="PROSITE-ProRule" id="PRU00335"/>
    </source>
</evidence>
<name>A0A852TFC9_9BACI</name>
<dbReference type="InterPro" id="IPR023772">
    <property type="entry name" value="DNA-bd_HTH_TetR-type_CS"/>
</dbReference>
<dbReference type="PANTHER" id="PTHR43479:SF11">
    <property type="entry name" value="ACREF_ENVCD OPERON REPRESSOR-RELATED"/>
    <property type="match status" value="1"/>
</dbReference>
<dbReference type="GO" id="GO:0003677">
    <property type="term" value="F:DNA binding"/>
    <property type="evidence" value="ECO:0007669"/>
    <property type="project" value="UniProtKB-UniRule"/>
</dbReference>
<evidence type="ECO:0000313" key="6">
    <source>
        <dbReference type="Proteomes" id="UP000548423"/>
    </source>
</evidence>
<dbReference type="SUPFAM" id="SSF46689">
    <property type="entry name" value="Homeodomain-like"/>
    <property type="match status" value="1"/>
</dbReference>
<gene>
    <name evidence="5" type="ORF">F4694_003569</name>
</gene>
<keyword evidence="1" id="KW-0678">Repressor</keyword>
<dbReference type="EMBL" id="JACCBX010000007">
    <property type="protein sequence ID" value="NYE06789.1"/>
    <property type="molecule type" value="Genomic_DNA"/>
</dbReference>
<dbReference type="PRINTS" id="PR00455">
    <property type="entry name" value="HTHTETR"/>
</dbReference>
<comment type="caution">
    <text evidence="5">The sequence shown here is derived from an EMBL/GenBank/DDBJ whole genome shotgun (WGS) entry which is preliminary data.</text>
</comment>
<reference evidence="6" key="2">
    <citation type="submission" date="2020-08" db="EMBL/GenBank/DDBJ databases">
        <title>The Agave Microbiome: Exploring the role of microbial communities in plant adaptations to desert environments.</title>
        <authorList>
            <person name="Partida-Martinez L.P."/>
        </authorList>
    </citation>
    <scope>NUCLEOTIDE SEQUENCE [LARGE SCALE GENOMIC DNA]</scope>
    <source>
        <strain evidence="6">AT2.8</strain>
    </source>
</reference>
<dbReference type="Gene3D" id="1.10.357.10">
    <property type="entry name" value="Tetracycline Repressor, domain 2"/>
    <property type="match status" value="1"/>
</dbReference>
<organism evidence="5 6">
    <name type="scientific">Neobacillus niacini</name>
    <dbReference type="NCBI Taxonomy" id="86668"/>
    <lineage>
        <taxon>Bacteria</taxon>
        <taxon>Bacillati</taxon>
        <taxon>Bacillota</taxon>
        <taxon>Bacilli</taxon>
        <taxon>Bacillales</taxon>
        <taxon>Bacillaceae</taxon>
        <taxon>Neobacillus</taxon>
    </lineage>
</organism>
<dbReference type="InterPro" id="IPR009057">
    <property type="entry name" value="Homeodomain-like_sf"/>
</dbReference>
<protein>
    <submittedName>
        <fullName evidence="5">AcrR family transcriptional regulator</fullName>
    </submittedName>
</protein>
<evidence type="ECO:0000259" key="4">
    <source>
        <dbReference type="PROSITE" id="PS50977"/>
    </source>
</evidence>